<dbReference type="Proteomes" id="UP001062846">
    <property type="component" value="Chromosome 6"/>
</dbReference>
<organism evidence="1 2">
    <name type="scientific">Rhododendron molle</name>
    <name type="common">Chinese azalea</name>
    <name type="synonym">Azalea mollis</name>
    <dbReference type="NCBI Taxonomy" id="49168"/>
    <lineage>
        <taxon>Eukaryota</taxon>
        <taxon>Viridiplantae</taxon>
        <taxon>Streptophyta</taxon>
        <taxon>Embryophyta</taxon>
        <taxon>Tracheophyta</taxon>
        <taxon>Spermatophyta</taxon>
        <taxon>Magnoliopsida</taxon>
        <taxon>eudicotyledons</taxon>
        <taxon>Gunneridae</taxon>
        <taxon>Pentapetalae</taxon>
        <taxon>asterids</taxon>
        <taxon>Ericales</taxon>
        <taxon>Ericaceae</taxon>
        <taxon>Ericoideae</taxon>
        <taxon>Rhodoreae</taxon>
        <taxon>Rhododendron</taxon>
    </lineage>
</organism>
<accession>A0ACC0NCL3</accession>
<evidence type="ECO:0000313" key="1">
    <source>
        <dbReference type="EMBL" id="KAI8550318.1"/>
    </source>
</evidence>
<dbReference type="EMBL" id="CM046393">
    <property type="protein sequence ID" value="KAI8550318.1"/>
    <property type="molecule type" value="Genomic_DNA"/>
</dbReference>
<comment type="caution">
    <text evidence="1">The sequence shown here is derived from an EMBL/GenBank/DDBJ whole genome shotgun (WGS) entry which is preliminary data.</text>
</comment>
<evidence type="ECO:0000313" key="2">
    <source>
        <dbReference type="Proteomes" id="UP001062846"/>
    </source>
</evidence>
<keyword evidence="2" id="KW-1185">Reference proteome</keyword>
<protein>
    <submittedName>
        <fullName evidence="1">Uncharacterized protein</fullName>
    </submittedName>
</protein>
<proteinExistence type="predicted"/>
<name>A0ACC0NCL3_RHOML</name>
<reference evidence="1" key="1">
    <citation type="submission" date="2022-02" db="EMBL/GenBank/DDBJ databases">
        <title>Plant Genome Project.</title>
        <authorList>
            <person name="Zhang R.-G."/>
        </authorList>
    </citation>
    <scope>NUCLEOTIDE SEQUENCE</scope>
    <source>
        <strain evidence="1">AT1</strain>
    </source>
</reference>
<gene>
    <name evidence="1" type="ORF">RHMOL_Rhmol06G0096000</name>
</gene>
<sequence length="209" mass="23470">MYSSRGFASYQWRSVLANARRSGNCDGLLYWRSDVTTPTIHGSTFARKNACLLIDDRRVHNGSNVKMEECISRAKRVGPEVQSSLKSFLPTWAKWSLGAILSLLTFGKEKWECFLRLEGKVENVAEVVEKVASLAEKVSSEVADVLPEDSKLKDAAQLVECVSKEAEKDAHLILKLIHKVDKLKQEAVETVVEPIRKHDKLLDEESGEK</sequence>